<proteinExistence type="predicted"/>
<accession>A0ABT0AEM9</accession>
<name>A0ABT0AEM9_9SPHN</name>
<dbReference type="EMBL" id="JALHAT010000024">
    <property type="protein sequence ID" value="MCJ1961646.1"/>
    <property type="molecule type" value="Genomic_DNA"/>
</dbReference>
<keyword evidence="2" id="KW-1185">Reference proteome</keyword>
<comment type="caution">
    <text evidence="1">The sequence shown here is derived from an EMBL/GenBank/DDBJ whole genome shotgun (WGS) entry which is preliminary data.</text>
</comment>
<dbReference type="Gene3D" id="3.30.70.20">
    <property type="match status" value="1"/>
</dbReference>
<evidence type="ECO:0000313" key="2">
    <source>
        <dbReference type="Proteomes" id="UP001162802"/>
    </source>
</evidence>
<dbReference type="SUPFAM" id="SSF54862">
    <property type="entry name" value="4Fe-4S ferredoxins"/>
    <property type="match status" value="1"/>
</dbReference>
<dbReference type="Proteomes" id="UP001162802">
    <property type="component" value="Unassembled WGS sequence"/>
</dbReference>
<reference evidence="1" key="1">
    <citation type="submission" date="2022-03" db="EMBL/GenBank/DDBJ databases">
        <title>Identification of a novel bacterium isolated from mangrove sediments.</title>
        <authorList>
            <person name="Pan X."/>
        </authorList>
    </citation>
    <scope>NUCLEOTIDE SEQUENCE</scope>
    <source>
        <strain evidence="1">B2637</strain>
    </source>
</reference>
<dbReference type="Pfam" id="PF13459">
    <property type="entry name" value="Fer4_15"/>
    <property type="match status" value="1"/>
</dbReference>
<organism evidence="1 2">
    <name type="scientific">Novosphingobium mangrovi</name>
    <name type="common">ex Hu et al. 2023</name>
    <dbReference type="NCBI Taxonomy" id="2930094"/>
    <lineage>
        <taxon>Bacteria</taxon>
        <taxon>Pseudomonadati</taxon>
        <taxon>Pseudomonadota</taxon>
        <taxon>Alphaproteobacteria</taxon>
        <taxon>Sphingomonadales</taxon>
        <taxon>Sphingomonadaceae</taxon>
        <taxon>Novosphingobium</taxon>
    </lineage>
</organism>
<sequence>MAAMKVRIRKGECVGNARCQAIAPALYPLDEEGYIDTEGFAVSAGDEKAALNGARACPERIIFVLEDDDGTERQVWPPVKS</sequence>
<dbReference type="RefSeq" id="WP_242404810.1">
    <property type="nucleotide sequence ID" value="NZ_JALHAT010000024.1"/>
</dbReference>
<protein>
    <submittedName>
        <fullName evidence="1">Ferredoxin</fullName>
    </submittedName>
</protein>
<gene>
    <name evidence="1" type="ORF">MTR65_13205</name>
</gene>
<evidence type="ECO:0000313" key="1">
    <source>
        <dbReference type="EMBL" id="MCJ1961646.1"/>
    </source>
</evidence>